<keyword evidence="3" id="KW-1185">Reference proteome</keyword>
<dbReference type="EMBL" id="QGKV02000297">
    <property type="protein sequence ID" value="KAF3609934.1"/>
    <property type="molecule type" value="Genomic_DNA"/>
</dbReference>
<reference evidence="2 3" key="1">
    <citation type="journal article" date="2020" name="BMC Genomics">
        <title>Intraspecific diversification of the crop wild relative Brassica cretica Lam. using demographic model selection.</title>
        <authorList>
            <person name="Kioukis A."/>
            <person name="Michalopoulou V.A."/>
            <person name="Briers L."/>
            <person name="Pirintsos S."/>
            <person name="Studholme D.J."/>
            <person name="Pavlidis P."/>
            <person name="Sarris P.F."/>
        </authorList>
    </citation>
    <scope>NUCLEOTIDE SEQUENCE [LARGE SCALE GENOMIC DNA]</scope>
    <source>
        <strain evidence="3">cv. PFS-1207/04</strain>
    </source>
</reference>
<protein>
    <submittedName>
        <fullName evidence="2">Uncharacterized protein</fullName>
    </submittedName>
</protein>
<feature type="compositionally biased region" description="Acidic residues" evidence="1">
    <location>
        <begin position="99"/>
        <end position="111"/>
    </location>
</feature>
<evidence type="ECO:0000256" key="1">
    <source>
        <dbReference type="SAM" id="MobiDB-lite"/>
    </source>
</evidence>
<evidence type="ECO:0000313" key="2">
    <source>
        <dbReference type="EMBL" id="KAF3609934.1"/>
    </source>
</evidence>
<evidence type="ECO:0000313" key="3">
    <source>
        <dbReference type="Proteomes" id="UP000266723"/>
    </source>
</evidence>
<proteinExistence type="predicted"/>
<comment type="caution">
    <text evidence="2">The sequence shown here is derived from an EMBL/GenBank/DDBJ whole genome shotgun (WGS) entry which is preliminary data.</text>
</comment>
<accession>A0ABQ7F4I3</accession>
<gene>
    <name evidence="2" type="ORF">DY000_02050366</name>
</gene>
<dbReference type="Proteomes" id="UP000266723">
    <property type="component" value="Unassembled WGS sequence"/>
</dbReference>
<organism evidence="2 3">
    <name type="scientific">Brassica cretica</name>
    <name type="common">Mustard</name>
    <dbReference type="NCBI Taxonomy" id="69181"/>
    <lineage>
        <taxon>Eukaryota</taxon>
        <taxon>Viridiplantae</taxon>
        <taxon>Streptophyta</taxon>
        <taxon>Embryophyta</taxon>
        <taxon>Tracheophyta</taxon>
        <taxon>Spermatophyta</taxon>
        <taxon>Magnoliopsida</taxon>
        <taxon>eudicotyledons</taxon>
        <taxon>Gunneridae</taxon>
        <taxon>Pentapetalae</taxon>
        <taxon>rosids</taxon>
        <taxon>malvids</taxon>
        <taxon>Brassicales</taxon>
        <taxon>Brassicaceae</taxon>
        <taxon>Brassiceae</taxon>
        <taxon>Brassica</taxon>
    </lineage>
</organism>
<sequence>MKEALTTDISTGKQLEVIIQRNVAEHLAVLGETEARHGVFLRRQVSVASENVEKAVALVNDTVGHGNQKLDEDVMDFDEHGVDVEGQDEVLGDAGRVEETEEEIEETDTFPEDLNAIT</sequence>
<feature type="region of interest" description="Disordered" evidence="1">
    <location>
        <begin position="82"/>
        <end position="118"/>
    </location>
</feature>
<name>A0ABQ7F4I3_BRACR</name>